<evidence type="ECO:0000313" key="1">
    <source>
        <dbReference type="EMBL" id="TCS88983.1"/>
    </source>
</evidence>
<sequence length="78" mass="9170">MGKRKLQTNEPEKPFDYSRFKKVREEQLKLSYEAFTEESGITRTDVRLIEEGRMSFIPVAYLRFLRKKGVDLNKVLGG</sequence>
<evidence type="ECO:0000313" key="2">
    <source>
        <dbReference type="Proteomes" id="UP000295807"/>
    </source>
</evidence>
<accession>A0A4V6NZ47</accession>
<comment type="caution">
    <text evidence="1">The sequence shown here is derived from an EMBL/GenBank/DDBJ whole genome shotgun (WGS) entry which is preliminary data.</text>
</comment>
<dbReference type="RefSeq" id="WP_132128088.1">
    <property type="nucleotide sequence ID" value="NZ_CP042432.1"/>
</dbReference>
<name>A0A4V6NZ47_9SPHI</name>
<dbReference type="Proteomes" id="UP000295807">
    <property type="component" value="Unassembled WGS sequence"/>
</dbReference>
<keyword evidence="2" id="KW-1185">Reference proteome</keyword>
<dbReference type="AlphaFoldDB" id="A0A4V6NZ47"/>
<reference evidence="1 2" key="1">
    <citation type="submission" date="2019-03" db="EMBL/GenBank/DDBJ databases">
        <title>Genomic Encyclopedia of Type Strains, Phase IV (KMG-IV): sequencing the most valuable type-strain genomes for metagenomic binning, comparative biology and taxonomic classification.</title>
        <authorList>
            <person name="Goeker M."/>
        </authorList>
    </citation>
    <scope>NUCLEOTIDE SEQUENCE [LARGE SCALE GENOMIC DNA]</scope>
    <source>
        <strain evidence="1 2">DSM 21100</strain>
    </source>
</reference>
<evidence type="ECO:0008006" key="3">
    <source>
        <dbReference type="Google" id="ProtNLM"/>
    </source>
</evidence>
<protein>
    <recommendedName>
        <fullName evidence="3">Helix-turn-helix protein</fullName>
    </recommendedName>
</protein>
<dbReference type="EMBL" id="SMAD01000002">
    <property type="protein sequence ID" value="TCS88983.1"/>
    <property type="molecule type" value="Genomic_DNA"/>
</dbReference>
<gene>
    <name evidence="1" type="ORF">EDD80_102174</name>
</gene>
<organism evidence="1 2">
    <name type="scientific">Anseongella ginsenosidimutans</name>
    <dbReference type="NCBI Taxonomy" id="496056"/>
    <lineage>
        <taxon>Bacteria</taxon>
        <taxon>Pseudomonadati</taxon>
        <taxon>Bacteroidota</taxon>
        <taxon>Sphingobacteriia</taxon>
        <taxon>Sphingobacteriales</taxon>
        <taxon>Sphingobacteriaceae</taxon>
        <taxon>Anseongella</taxon>
    </lineage>
</organism>
<proteinExistence type="predicted"/>